<dbReference type="EMBL" id="BMAV01009539">
    <property type="protein sequence ID" value="GFY53895.1"/>
    <property type="molecule type" value="Genomic_DNA"/>
</dbReference>
<gene>
    <name evidence="1" type="ORF">TNIN_407661</name>
</gene>
<evidence type="ECO:0000313" key="1">
    <source>
        <dbReference type="EMBL" id="GFY53895.1"/>
    </source>
</evidence>
<sequence length="78" mass="9008">MASPQSLEYTRDLGINRRGESIYLAAQHTRSTIPFREIEKVFFPLLLKKIPVSSTYIKTCESGFCMLRIPETEIRETV</sequence>
<dbReference type="AlphaFoldDB" id="A0A8X7C3A1"/>
<proteinExistence type="predicted"/>
<accession>A0A8X7C3A1</accession>
<organism evidence="1 2">
    <name type="scientific">Trichonephila inaurata madagascariensis</name>
    <dbReference type="NCBI Taxonomy" id="2747483"/>
    <lineage>
        <taxon>Eukaryota</taxon>
        <taxon>Metazoa</taxon>
        <taxon>Ecdysozoa</taxon>
        <taxon>Arthropoda</taxon>
        <taxon>Chelicerata</taxon>
        <taxon>Arachnida</taxon>
        <taxon>Araneae</taxon>
        <taxon>Araneomorphae</taxon>
        <taxon>Entelegynae</taxon>
        <taxon>Araneoidea</taxon>
        <taxon>Nephilidae</taxon>
        <taxon>Trichonephila</taxon>
        <taxon>Trichonephila inaurata</taxon>
    </lineage>
</organism>
<dbReference type="Proteomes" id="UP000886998">
    <property type="component" value="Unassembled WGS sequence"/>
</dbReference>
<protein>
    <submittedName>
        <fullName evidence="1">Uncharacterized protein</fullName>
    </submittedName>
</protein>
<reference evidence="1" key="1">
    <citation type="submission" date="2020-08" db="EMBL/GenBank/DDBJ databases">
        <title>Multicomponent nature underlies the extraordinary mechanical properties of spider dragline silk.</title>
        <authorList>
            <person name="Kono N."/>
            <person name="Nakamura H."/>
            <person name="Mori M."/>
            <person name="Yoshida Y."/>
            <person name="Ohtoshi R."/>
            <person name="Malay A.D."/>
            <person name="Moran D.A.P."/>
            <person name="Tomita M."/>
            <person name="Numata K."/>
            <person name="Arakawa K."/>
        </authorList>
    </citation>
    <scope>NUCLEOTIDE SEQUENCE</scope>
</reference>
<name>A0A8X7C3A1_9ARAC</name>
<evidence type="ECO:0000313" key="2">
    <source>
        <dbReference type="Proteomes" id="UP000886998"/>
    </source>
</evidence>
<comment type="caution">
    <text evidence="1">The sequence shown here is derived from an EMBL/GenBank/DDBJ whole genome shotgun (WGS) entry which is preliminary data.</text>
</comment>
<keyword evidence="2" id="KW-1185">Reference proteome</keyword>